<reference evidence="3" key="1">
    <citation type="journal article" date="2019" name="Int. J. Syst. Evol. Microbiol.">
        <title>The Global Catalogue of Microorganisms (GCM) 10K type strain sequencing project: providing services to taxonomists for standard genome sequencing and annotation.</title>
        <authorList>
            <consortium name="The Broad Institute Genomics Platform"/>
            <consortium name="The Broad Institute Genome Sequencing Center for Infectious Disease"/>
            <person name="Wu L."/>
            <person name="Ma J."/>
        </authorList>
    </citation>
    <scope>NUCLEOTIDE SEQUENCE [LARGE SCALE GENOMIC DNA]</scope>
    <source>
        <strain evidence="3">CCUG 49560</strain>
    </source>
</reference>
<feature type="transmembrane region" description="Helical" evidence="1">
    <location>
        <begin position="117"/>
        <end position="138"/>
    </location>
</feature>
<gene>
    <name evidence="2" type="ORF">ACFO8L_06510</name>
</gene>
<evidence type="ECO:0000256" key="1">
    <source>
        <dbReference type="SAM" id="Phobius"/>
    </source>
</evidence>
<dbReference type="EMBL" id="JBHSFN010000003">
    <property type="protein sequence ID" value="MFC4585713.1"/>
    <property type="molecule type" value="Genomic_DNA"/>
</dbReference>
<dbReference type="RefSeq" id="WP_262841299.1">
    <property type="nucleotide sequence ID" value="NZ_JANZYP010000004.1"/>
</dbReference>
<keyword evidence="3" id="KW-1185">Reference proteome</keyword>
<evidence type="ECO:0000313" key="2">
    <source>
        <dbReference type="EMBL" id="MFC4585713.1"/>
    </source>
</evidence>
<evidence type="ECO:0008006" key="4">
    <source>
        <dbReference type="Google" id="ProtNLM"/>
    </source>
</evidence>
<feature type="transmembrane region" description="Helical" evidence="1">
    <location>
        <begin position="46"/>
        <end position="64"/>
    </location>
</feature>
<keyword evidence="1" id="KW-0472">Membrane</keyword>
<feature type="transmembrane region" description="Helical" evidence="1">
    <location>
        <begin position="6"/>
        <end position="34"/>
    </location>
</feature>
<sequence>MKFLLLVVLLLLGLAWPVGVVAVLVLVVSAVLALLGERRAAGRAGWTLAAAAACTAVTAYAYGLRTTTAGAWTDPDDRCALASPGTYAYGHRGPAGGSQSMWPLHDTTCGADLVPGFVNPLVTGAVLLFAVLVVYMTATRIRSRHRLRTG</sequence>
<comment type="caution">
    <text evidence="2">The sequence shown here is derived from an EMBL/GenBank/DDBJ whole genome shotgun (WGS) entry which is preliminary data.</text>
</comment>
<accession>A0ABV9E8U9</accession>
<organism evidence="2 3">
    <name type="scientific">Sphaerisporangium corydalis</name>
    <dbReference type="NCBI Taxonomy" id="1441875"/>
    <lineage>
        <taxon>Bacteria</taxon>
        <taxon>Bacillati</taxon>
        <taxon>Actinomycetota</taxon>
        <taxon>Actinomycetes</taxon>
        <taxon>Streptosporangiales</taxon>
        <taxon>Streptosporangiaceae</taxon>
        <taxon>Sphaerisporangium</taxon>
    </lineage>
</organism>
<name>A0ABV9E8U9_9ACTN</name>
<keyword evidence="1" id="KW-0812">Transmembrane</keyword>
<evidence type="ECO:0000313" key="3">
    <source>
        <dbReference type="Proteomes" id="UP001595891"/>
    </source>
</evidence>
<dbReference type="Proteomes" id="UP001595891">
    <property type="component" value="Unassembled WGS sequence"/>
</dbReference>
<protein>
    <recommendedName>
        <fullName evidence="4">Integral membrane protein</fullName>
    </recommendedName>
</protein>
<proteinExistence type="predicted"/>
<keyword evidence="1" id="KW-1133">Transmembrane helix</keyword>